<gene>
    <name evidence="9" type="ORF">PMEA_00011598</name>
</gene>
<sequence>ELQNCRSSRPLRRASDTLLRVDSPSTSVSSEGSVESQSMLHSVALIDARNMMDRSRHGGTFRRLGSNERLRSQIPRGGTKGKSKRAVQRKGIKEKPFEFALLNSKEDDTEDDFLKKEMVVERGMFTLSEQDCEAQVREKIASTLKEKYSVIGPNDFEFVKATQKRITDNPGISALHNSHVQQEEEQKTESPYEFFSRVVNEFPEDIMEPTEMLRYLQKKIVSGRPLEVTNSSRILEGETNFITVDRNNILETTFEELKHVADPRVTFEVQFYGEQAVDSGGPRKEWIRLCNQKIKDIYFDNGLKEHMSEDYYYIGQMVCIALLQNGQLPVYRPEEILQAIFVEDLELPSCVRELKEFSEEGSNMLIHETAIYSKFVKYVRDVSSGCRVVTLGNILEFVTGTSEEPPLGFAKTPQIHFPVAEGTGQSEEPPQKKKPIWHFVPTCHTCSNTLDLTRENAVLHLPSDNEPFKLYDLAFKNSYFGVM</sequence>
<dbReference type="AlphaFoldDB" id="A0AAU9WS34"/>
<evidence type="ECO:0000256" key="2">
    <source>
        <dbReference type="ARBA" id="ARBA00004906"/>
    </source>
</evidence>
<dbReference type="EC" id="2.3.2.26" evidence="3"/>
<evidence type="ECO:0000256" key="7">
    <source>
        <dbReference type="SAM" id="MobiDB-lite"/>
    </source>
</evidence>
<dbReference type="PROSITE" id="PS50237">
    <property type="entry name" value="HECT"/>
    <property type="match status" value="1"/>
</dbReference>
<feature type="non-terminal residue" evidence="9">
    <location>
        <position position="1"/>
    </location>
</feature>
<comment type="caution">
    <text evidence="9">The sequence shown here is derived from an EMBL/GenBank/DDBJ whole genome shotgun (WGS) entry which is preliminary data.</text>
</comment>
<dbReference type="EMBL" id="CALNXJ010000020">
    <property type="protein sequence ID" value="CAH3123927.1"/>
    <property type="molecule type" value="Genomic_DNA"/>
</dbReference>
<dbReference type="InterPro" id="IPR050409">
    <property type="entry name" value="E3_ubiq-protein_ligase"/>
</dbReference>
<name>A0AAU9WS34_9CNID</name>
<comment type="pathway">
    <text evidence="2">Protein modification; protein ubiquitination.</text>
</comment>
<evidence type="ECO:0000313" key="9">
    <source>
        <dbReference type="EMBL" id="CAH3123927.1"/>
    </source>
</evidence>
<dbReference type="Proteomes" id="UP001159428">
    <property type="component" value="Unassembled WGS sequence"/>
</dbReference>
<proteinExistence type="predicted"/>
<evidence type="ECO:0000256" key="3">
    <source>
        <dbReference type="ARBA" id="ARBA00012485"/>
    </source>
</evidence>
<evidence type="ECO:0000256" key="4">
    <source>
        <dbReference type="ARBA" id="ARBA00022679"/>
    </source>
</evidence>
<feature type="region of interest" description="Disordered" evidence="7">
    <location>
        <begin position="1"/>
        <end position="36"/>
    </location>
</feature>
<feature type="domain" description="HECT" evidence="8">
    <location>
        <begin position="394"/>
        <end position="452"/>
    </location>
</feature>
<evidence type="ECO:0000256" key="6">
    <source>
        <dbReference type="PROSITE-ProRule" id="PRU00104"/>
    </source>
</evidence>
<dbReference type="PANTHER" id="PTHR11254:SF440">
    <property type="entry name" value="E3 UBIQUITIN-PROTEIN LIGASE NEDD-4"/>
    <property type="match status" value="1"/>
</dbReference>
<protein>
    <recommendedName>
        <fullName evidence="3">HECT-type E3 ubiquitin transferase</fullName>
        <ecNumber evidence="3">2.3.2.26</ecNumber>
    </recommendedName>
</protein>
<comment type="catalytic activity">
    <reaction evidence="1">
        <text>S-ubiquitinyl-[E2 ubiquitin-conjugating enzyme]-L-cysteine + [acceptor protein]-L-lysine = [E2 ubiquitin-conjugating enzyme]-L-cysteine + N(6)-ubiquitinyl-[acceptor protein]-L-lysine.</text>
        <dbReference type="EC" id="2.3.2.26"/>
    </reaction>
</comment>
<keyword evidence="4" id="KW-0808">Transferase</keyword>
<dbReference type="Gene3D" id="3.30.2410.10">
    <property type="entry name" value="Hect, E3 ligase catalytic domain"/>
    <property type="match status" value="1"/>
</dbReference>
<dbReference type="GO" id="GO:0061630">
    <property type="term" value="F:ubiquitin protein ligase activity"/>
    <property type="evidence" value="ECO:0007669"/>
    <property type="project" value="UniProtKB-EC"/>
</dbReference>
<evidence type="ECO:0000256" key="1">
    <source>
        <dbReference type="ARBA" id="ARBA00000885"/>
    </source>
</evidence>
<dbReference type="Gene3D" id="3.90.1750.10">
    <property type="entry name" value="Hect, E3 ligase catalytic domains"/>
    <property type="match status" value="1"/>
</dbReference>
<evidence type="ECO:0000313" key="10">
    <source>
        <dbReference type="Proteomes" id="UP001159428"/>
    </source>
</evidence>
<dbReference type="InterPro" id="IPR000569">
    <property type="entry name" value="HECT_dom"/>
</dbReference>
<feature type="active site" description="Glycyl thioester intermediate" evidence="6">
    <location>
        <position position="446"/>
    </location>
</feature>
<organism evidence="9 10">
    <name type="scientific">Pocillopora meandrina</name>
    <dbReference type="NCBI Taxonomy" id="46732"/>
    <lineage>
        <taxon>Eukaryota</taxon>
        <taxon>Metazoa</taxon>
        <taxon>Cnidaria</taxon>
        <taxon>Anthozoa</taxon>
        <taxon>Hexacorallia</taxon>
        <taxon>Scleractinia</taxon>
        <taxon>Astrocoeniina</taxon>
        <taxon>Pocilloporidae</taxon>
        <taxon>Pocillopora</taxon>
    </lineage>
</organism>
<keyword evidence="5 6" id="KW-0833">Ubl conjugation pathway</keyword>
<evidence type="ECO:0000259" key="8">
    <source>
        <dbReference type="PROSITE" id="PS50237"/>
    </source>
</evidence>
<dbReference type="SUPFAM" id="SSF56204">
    <property type="entry name" value="Hect, E3 ligase catalytic domain"/>
    <property type="match status" value="1"/>
</dbReference>
<evidence type="ECO:0000256" key="5">
    <source>
        <dbReference type="ARBA" id="ARBA00022786"/>
    </source>
</evidence>
<accession>A0AAU9WS34</accession>
<reference evidence="9 10" key="1">
    <citation type="submission" date="2022-05" db="EMBL/GenBank/DDBJ databases">
        <authorList>
            <consortium name="Genoscope - CEA"/>
            <person name="William W."/>
        </authorList>
    </citation>
    <scope>NUCLEOTIDE SEQUENCE [LARGE SCALE GENOMIC DNA]</scope>
</reference>
<dbReference type="PANTHER" id="PTHR11254">
    <property type="entry name" value="HECT DOMAIN UBIQUITIN-PROTEIN LIGASE"/>
    <property type="match status" value="1"/>
</dbReference>
<keyword evidence="10" id="KW-1185">Reference proteome</keyword>
<feature type="compositionally biased region" description="Low complexity" evidence="7">
    <location>
        <begin position="23"/>
        <end position="36"/>
    </location>
</feature>
<dbReference type="InterPro" id="IPR035983">
    <property type="entry name" value="Hect_E3_ubiquitin_ligase"/>
</dbReference>